<dbReference type="PANTHER" id="PTHR43861">
    <property type="entry name" value="TRANS-ACONITATE 2-METHYLTRANSFERASE-RELATED"/>
    <property type="match status" value="1"/>
</dbReference>
<evidence type="ECO:0000313" key="2">
    <source>
        <dbReference type="EMBL" id="TWG18896.1"/>
    </source>
</evidence>
<dbReference type="Pfam" id="PF08241">
    <property type="entry name" value="Methyltransf_11"/>
    <property type="match status" value="1"/>
</dbReference>
<dbReference type="GO" id="GO:0032259">
    <property type="term" value="P:methylation"/>
    <property type="evidence" value="ECO:0007669"/>
    <property type="project" value="UniProtKB-KW"/>
</dbReference>
<dbReference type="AlphaFoldDB" id="A0A561W4V5"/>
<gene>
    <name evidence="2" type="ORF">FHU34_114270</name>
</gene>
<dbReference type="PANTHER" id="PTHR43861:SF1">
    <property type="entry name" value="TRANS-ACONITATE 2-METHYLTRANSFERASE"/>
    <property type="match status" value="1"/>
</dbReference>
<dbReference type="Gene3D" id="3.40.50.150">
    <property type="entry name" value="Vaccinia Virus protein VP39"/>
    <property type="match status" value="1"/>
</dbReference>
<keyword evidence="3" id="KW-1185">Reference proteome</keyword>
<dbReference type="SUPFAM" id="SSF53335">
    <property type="entry name" value="S-adenosyl-L-methionine-dependent methyltransferases"/>
    <property type="match status" value="1"/>
</dbReference>
<evidence type="ECO:0000313" key="3">
    <source>
        <dbReference type="Proteomes" id="UP000317685"/>
    </source>
</evidence>
<dbReference type="InterPro" id="IPR029063">
    <property type="entry name" value="SAM-dependent_MTases_sf"/>
</dbReference>
<feature type="domain" description="Methyltransferase type 11" evidence="1">
    <location>
        <begin position="50"/>
        <end position="145"/>
    </location>
</feature>
<organism evidence="2 3">
    <name type="scientific">Micromonospora taraxaci</name>
    <dbReference type="NCBI Taxonomy" id="1316803"/>
    <lineage>
        <taxon>Bacteria</taxon>
        <taxon>Bacillati</taxon>
        <taxon>Actinomycetota</taxon>
        <taxon>Actinomycetes</taxon>
        <taxon>Micromonosporales</taxon>
        <taxon>Micromonosporaceae</taxon>
        <taxon>Micromonospora</taxon>
    </lineage>
</organism>
<evidence type="ECO:0000259" key="1">
    <source>
        <dbReference type="Pfam" id="PF08241"/>
    </source>
</evidence>
<dbReference type="GeneID" id="300129765"/>
<dbReference type="EMBL" id="VIWZ01000001">
    <property type="protein sequence ID" value="TWG18896.1"/>
    <property type="molecule type" value="Genomic_DNA"/>
</dbReference>
<dbReference type="GO" id="GO:0008757">
    <property type="term" value="F:S-adenosylmethionine-dependent methyltransferase activity"/>
    <property type="evidence" value="ECO:0007669"/>
    <property type="project" value="InterPro"/>
</dbReference>
<dbReference type="RefSeq" id="WP_208745050.1">
    <property type="nucleotide sequence ID" value="NZ_JBEZJD010000014.1"/>
</dbReference>
<proteinExistence type="predicted"/>
<dbReference type="Proteomes" id="UP000317685">
    <property type="component" value="Unassembled WGS sequence"/>
</dbReference>
<keyword evidence="2" id="KW-0808">Transferase</keyword>
<dbReference type="InterPro" id="IPR013216">
    <property type="entry name" value="Methyltransf_11"/>
</dbReference>
<dbReference type="CDD" id="cd02440">
    <property type="entry name" value="AdoMet_MTases"/>
    <property type="match status" value="1"/>
</dbReference>
<protein>
    <submittedName>
        <fullName evidence="2">Methyltransferase family protein</fullName>
    </submittedName>
</protein>
<accession>A0A561W4V5</accession>
<name>A0A561W4V5_9ACTN</name>
<keyword evidence="2" id="KW-0489">Methyltransferase</keyword>
<comment type="caution">
    <text evidence="2">The sequence shown here is derived from an EMBL/GenBank/DDBJ whole genome shotgun (WGS) entry which is preliminary data.</text>
</comment>
<sequence length="246" mass="27521">MSKNPQSDVGMYDAFAEEFLEHASDGAYNAYYDRPAVLSVLGSVRGLAVLDLGCGPGLYAESLVAQGARRVVGVDASAAMVRLAGERVRGPVEFRRHDLNTPMAWATDGEFDVAVMPLVLPHVDDRVGALREVARLLRPGGRLVVSTHHPMDDWRRLGGSYFTVERVREQWNKGWEVAYWRQPLDVMCDEFREGGFLIERIHEPRPSERMRERYPEVAARLSSCPAFVVFSLVTAFGRSRRDPDGG</sequence>
<reference evidence="2 3" key="1">
    <citation type="submission" date="2019-06" db="EMBL/GenBank/DDBJ databases">
        <title>Sequencing the genomes of 1000 actinobacteria strains.</title>
        <authorList>
            <person name="Klenk H.-P."/>
        </authorList>
    </citation>
    <scope>NUCLEOTIDE SEQUENCE [LARGE SCALE GENOMIC DNA]</scope>
    <source>
        <strain evidence="2 3">DSM 45885</strain>
    </source>
</reference>